<name>A0A8S0XRF7_CYCAE</name>
<dbReference type="Proteomes" id="UP000467700">
    <property type="component" value="Unassembled WGS sequence"/>
</dbReference>
<accession>A0A8S0XRF7</accession>
<feature type="region of interest" description="Disordered" evidence="2">
    <location>
        <begin position="648"/>
        <end position="672"/>
    </location>
</feature>
<dbReference type="PANTHER" id="PTHR10039">
    <property type="entry name" value="AMELOGENIN"/>
    <property type="match status" value="1"/>
</dbReference>
<dbReference type="EMBL" id="CACVBS010000079">
    <property type="protein sequence ID" value="CAA7269453.1"/>
    <property type="molecule type" value="Genomic_DNA"/>
</dbReference>
<gene>
    <name evidence="4" type="ORF">AAE3_LOCUS11852</name>
</gene>
<proteinExistence type="predicted"/>
<dbReference type="AlphaFoldDB" id="A0A8S0XRF7"/>
<dbReference type="OrthoDB" id="3014077at2759"/>
<feature type="region of interest" description="Disordered" evidence="2">
    <location>
        <begin position="1"/>
        <end position="20"/>
    </location>
</feature>
<evidence type="ECO:0000256" key="1">
    <source>
        <dbReference type="ARBA" id="ARBA00022737"/>
    </source>
</evidence>
<feature type="domain" description="NACHT" evidence="3">
    <location>
        <begin position="92"/>
        <end position="246"/>
    </location>
</feature>
<protein>
    <recommendedName>
        <fullName evidence="3">NACHT domain-containing protein</fullName>
    </recommendedName>
</protein>
<keyword evidence="1" id="KW-0677">Repeat</keyword>
<dbReference type="SUPFAM" id="SSF52540">
    <property type="entry name" value="P-loop containing nucleoside triphosphate hydrolases"/>
    <property type="match status" value="1"/>
</dbReference>
<evidence type="ECO:0000259" key="3">
    <source>
        <dbReference type="PROSITE" id="PS50837"/>
    </source>
</evidence>
<evidence type="ECO:0000313" key="4">
    <source>
        <dbReference type="EMBL" id="CAA7269453.1"/>
    </source>
</evidence>
<keyword evidence="5" id="KW-1185">Reference proteome</keyword>
<organism evidence="4 5">
    <name type="scientific">Cyclocybe aegerita</name>
    <name type="common">Black poplar mushroom</name>
    <name type="synonym">Agrocybe aegerita</name>
    <dbReference type="NCBI Taxonomy" id="1973307"/>
    <lineage>
        <taxon>Eukaryota</taxon>
        <taxon>Fungi</taxon>
        <taxon>Dikarya</taxon>
        <taxon>Basidiomycota</taxon>
        <taxon>Agaricomycotina</taxon>
        <taxon>Agaricomycetes</taxon>
        <taxon>Agaricomycetidae</taxon>
        <taxon>Agaricales</taxon>
        <taxon>Agaricineae</taxon>
        <taxon>Bolbitiaceae</taxon>
        <taxon>Cyclocybe</taxon>
    </lineage>
</organism>
<dbReference type="PANTHER" id="PTHR10039:SF17">
    <property type="entry name" value="FUNGAL STAND N-TERMINAL GOODBYE DOMAIN-CONTAINING PROTEIN-RELATED"/>
    <property type="match status" value="1"/>
</dbReference>
<comment type="caution">
    <text evidence="4">The sequence shown here is derived from an EMBL/GenBank/DDBJ whole genome shotgun (WGS) entry which is preliminary data.</text>
</comment>
<evidence type="ECO:0000256" key="2">
    <source>
        <dbReference type="SAM" id="MobiDB-lite"/>
    </source>
</evidence>
<dbReference type="Pfam" id="PF24883">
    <property type="entry name" value="NPHP3_N"/>
    <property type="match status" value="1"/>
</dbReference>
<sequence length="692" mass="78176">MSSPAAHPQPTVHILGGSHRSSIEGSTINVNPTYQTVTRSRGIDILTRAVSPNAFHNSDDRPDPPKCHENTRVAIIKKIMDWVTAKIDTEAFMLWLYGPAGAGKSAIARTVAELCEEQGLLLASFLFFRTDARRNTMKPLVANLAYRISCVIPAARAHIEATVEADPLILSYSLQDQFVRLLFEPLRLLSERGHFSSVPLPPLIIIDGLDECLDEGSQTSLIRLLFSLTYRYQLPLKFLITSRPEADIKPAFAAISPVSHLELNDDFFPDDDIRLFLEDKFREIRSSHPFRSRIPSDWPNEMNVDTLVQKASGQFIHASLAARFVDSPRHLPNQRLEILLDLRPPTNRDLPFAELDNLYTWLLSRVENPPLVLQILGVSIALKGGSSSVSIGNVEYILDLEDGDLIVALTDLGSILRCHLRKPFGGVQFHHRSFEDFLLNPQRSKEHYVDGRKSHTAIAQRVLRAFRRTGTAIILDPRANSTPFHIDLKGHLASSYASASFEYDLKEFSFAIYSHSVANSIGADNTEVMVKGWIQPSFGFLQYLQESNKLDLYRCQSEDFITHIISWFEGRPYPENFNLLNAVWQPRLTRLMYCWTLQILDGALRTGGKSDQLTNALSKPIELWPLSVFFPRRVRRLKKDIATYMDKFGPRGESPEDSTADSEAGSQCEEDEDCFEELSDEGEVYFSCSEYL</sequence>
<dbReference type="Gene3D" id="3.40.50.300">
    <property type="entry name" value="P-loop containing nucleotide triphosphate hydrolases"/>
    <property type="match status" value="1"/>
</dbReference>
<dbReference type="InterPro" id="IPR007111">
    <property type="entry name" value="NACHT_NTPase"/>
</dbReference>
<dbReference type="InterPro" id="IPR027417">
    <property type="entry name" value="P-loop_NTPase"/>
</dbReference>
<evidence type="ECO:0000313" key="5">
    <source>
        <dbReference type="Proteomes" id="UP000467700"/>
    </source>
</evidence>
<reference evidence="4 5" key="1">
    <citation type="submission" date="2020-01" db="EMBL/GenBank/DDBJ databases">
        <authorList>
            <person name="Gupta K D."/>
        </authorList>
    </citation>
    <scope>NUCLEOTIDE SEQUENCE [LARGE SCALE GENOMIC DNA]</scope>
</reference>
<dbReference type="InterPro" id="IPR056884">
    <property type="entry name" value="NPHP3-like_N"/>
</dbReference>
<dbReference type="PROSITE" id="PS50837">
    <property type="entry name" value="NACHT"/>
    <property type="match status" value="1"/>
</dbReference>